<dbReference type="Proteomes" id="UP000007564">
    <property type="component" value="Chromosome"/>
</dbReference>
<reference evidence="11 12" key="1">
    <citation type="journal article" date="2012" name="BMC Genomics">
        <title>Comparative genomics of the classical Bordetella subspecies: the evolution and exchange of virulence-associated diversity amongst closely related pathogens.</title>
        <authorList>
            <person name="Park J."/>
            <person name="Zhang Y."/>
            <person name="Buboltz A.M."/>
            <person name="Zhang X."/>
            <person name="Schuster S.C."/>
            <person name="Ahuja U."/>
            <person name="Liu M."/>
            <person name="Miller J.F."/>
            <person name="Sebaihia M."/>
            <person name="Bentley S.D."/>
            <person name="Parkhill J."/>
            <person name="Harvill E.T."/>
        </authorList>
    </citation>
    <scope>NUCLEOTIDE SEQUENCE [LARGE SCALE GENOMIC DNA]</scope>
    <source>
        <strain evidence="11 12">253</strain>
    </source>
</reference>
<evidence type="ECO:0000256" key="3">
    <source>
        <dbReference type="ARBA" id="ARBA00022475"/>
    </source>
</evidence>
<keyword evidence="2 9" id="KW-0813">Transport</keyword>
<sequence length="167" mass="17614">MKRALLAGLARTSRGCDVLCKALAAAFLAIIALAATAQVAGRYLLGYSPPWIEELTRYSFIWMTMLGAAVLVRANGHAVIDILVARFEGRTRRAHAVFVNGAILAAAAILVVQGIEIIAIVHNQLSPAMRVSMGYVYAALPAGGLFIAVQSLAALARDRSAAPDAEI</sequence>
<dbReference type="InterPro" id="IPR007387">
    <property type="entry name" value="TRAP_DctQ"/>
</dbReference>
<feature type="transmembrane region" description="Helical" evidence="9">
    <location>
        <begin position="134"/>
        <end position="156"/>
    </location>
</feature>
<dbReference type="GO" id="GO:0022857">
    <property type="term" value="F:transmembrane transporter activity"/>
    <property type="evidence" value="ECO:0007669"/>
    <property type="project" value="UniProtKB-UniRule"/>
</dbReference>
<evidence type="ECO:0000256" key="6">
    <source>
        <dbReference type="ARBA" id="ARBA00022989"/>
    </source>
</evidence>
<keyword evidence="7 9" id="KW-0472">Membrane</keyword>
<gene>
    <name evidence="11" type="ORF">BN112_2232</name>
</gene>
<proteinExistence type="inferred from homology"/>
<dbReference type="GeneID" id="56480099"/>
<evidence type="ECO:0000313" key="11">
    <source>
        <dbReference type="EMBL" id="CCJ54149.1"/>
    </source>
</evidence>
<feature type="domain" description="Tripartite ATP-independent periplasmic transporters DctQ component" evidence="10">
    <location>
        <begin position="31"/>
        <end position="158"/>
    </location>
</feature>
<evidence type="ECO:0000256" key="8">
    <source>
        <dbReference type="ARBA" id="ARBA00038436"/>
    </source>
</evidence>
<evidence type="ECO:0000259" key="10">
    <source>
        <dbReference type="Pfam" id="PF04290"/>
    </source>
</evidence>
<evidence type="ECO:0000313" key="12">
    <source>
        <dbReference type="Proteomes" id="UP000007564"/>
    </source>
</evidence>
<keyword evidence="6 9" id="KW-1133">Transmembrane helix</keyword>
<dbReference type="PANTHER" id="PTHR35011">
    <property type="entry name" value="2,3-DIKETO-L-GULONATE TRAP TRANSPORTER SMALL PERMEASE PROTEIN YIAM"/>
    <property type="match status" value="1"/>
</dbReference>
<comment type="subunit">
    <text evidence="9">The complex comprises the extracytoplasmic solute receptor protein and the two transmembrane proteins.</text>
</comment>
<dbReference type="AlphaFoldDB" id="A0A0C6P2Z4"/>
<keyword evidence="4 9" id="KW-0997">Cell inner membrane</keyword>
<dbReference type="GO" id="GO:0015740">
    <property type="term" value="P:C4-dicarboxylate transport"/>
    <property type="evidence" value="ECO:0007669"/>
    <property type="project" value="TreeGrafter"/>
</dbReference>
<accession>A0A0C6P2Z4</accession>
<comment type="similarity">
    <text evidence="8 9">Belongs to the TRAP transporter small permease family.</text>
</comment>
<comment type="caution">
    <text evidence="9">Lacks conserved residue(s) required for the propagation of feature annotation.</text>
</comment>
<comment type="function">
    <text evidence="9">Part of the tripartite ATP-independent periplasmic (TRAP) transport system.</text>
</comment>
<keyword evidence="3" id="KW-1003">Cell membrane</keyword>
<dbReference type="EMBL" id="HE965806">
    <property type="protein sequence ID" value="CCJ54149.1"/>
    <property type="molecule type" value="Genomic_DNA"/>
</dbReference>
<dbReference type="OrthoDB" id="8689170at2"/>
<feature type="transmembrane region" description="Helical" evidence="9">
    <location>
        <begin position="61"/>
        <end position="85"/>
    </location>
</feature>
<organism evidence="11 12">
    <name type="scientific">Bordetella bronchiseptica 253</name>
    <dbReference type="NCBI Taxonomy" id="568707"/>
    <lineage>
        <taxon>Bacteria</taxon>
        <taxon>Pseudomonadati</taxon>
        <taxon>Pseudomonadota</taxon>
        <taxon>Betaproteobacteria</taxon>
        <taxon>Burkholderiales</taxon>
        <taxon>Alcaligenaceae</taxon>
        <taxon>Bordetella</taxon>
    </lineage>
</organism>
<protein>
    <recommendedName>
        <fullName evidence="9">TRAP transporter small permease protein</fullName>
    </recommendedName>
</protein>
<evidence type="ECO:0000256" key="9">
    <source>
        <dbReference type="RuleBase" id="RU369079"/>
    </source>
</evidence>
<evidence type="ECO:0000256" key="4">
    <source>
        <dbReference type="ARBA" id="ARBA00022519"/>
    </source>
</evidence>
<dbReference type="Pfam" id="PF04290">
    <property type="entry name" value="DctQ"/>
    <property type="match status" value="1"/>
</dbReference>
<evidence type="ECO:0000256" key="2">
    <source>
        <dbReference type="ARBA" id="ARBA00022448"/>
    </source>
</evidence>
<keyword evidence="5 9" id="KW-0812">Transmembrane</keyword>
<dbReference type="InterPro" id="IPR055348">
    <property type="entry name" value="DctQ"/>
</dbReference>
<dbReference type="RefSeq" id="WP_015040373.1">
    <property type="nucleotide sequence ID" value="NC_019382.1"/>
</dbReference>
<evidence type="ECO:0000256" key="5">
    <source>
        <dbReference type="ARBA" id="ARBA00022692"/>
    </source>
</evidence>
<dbReference type="GO" id="GO:0005886">
    <property type="term" value="C:plasma membrane"/>
    <property type="evidence" value="ECO:0007669"/>
    <property type="project" value="UniProtKB-SubCell"/>
</dbReference>
<feature type="transmembrane region" description="Helical" evidence="9">
    <location>
        <begin position="97"/>
        <end position="122"/>
    </location>
</feature>
<dbReference type="KEGG" id="bbh:BN112_2232"/>
<comment type="subcellular location">
    <subcellularLocation>
        <location evidence="1 9">Cell inner membrane</location>
        <topology evidence="1 9">Multi-pass membrane protein</topology>
    </subcellularLocation>
</comment>
<evidence type="ECO:0000256" key="7">
    <source>
        <dbReference type="ARBA" id="ARBA00023136"/>
    </source>
</evidence>
<dbReference type="HOGENOM" id="CLU_086356_9_4_4"/>
<name>A0A0C6P2Z4_BORBO</name>
<evidence type="ECO:0000256" key="1">
    <source>
        <dbReference type="ARBA" id="ARBA00004429"/>
    </source>
</evidence>
<dbReference type="PANTHER" id="PTHR35011:SF2">
    <property type="entry name" value="2,3-DIKETO-L-GULONATE TRAP TRANSPORTER SMALL PERMEASE PROTEIN YIAM"/>
    <property type="match status" value="1"/>
</dbReference>